<sequence>MRARFGRWITYTRTRPYDERWLAYQQAIAPRHTWDKKNKTDPGRFGASHPAAPPRRLDLSDHGNGAPFLTSGGHDDQVEAMFQAWFKAVTLWPQPYTSPVW</sequence>
<accession>A0A5S4H8Z2</accession>
<dbReference type="EMBL" id="VCKZ01000015">
    <property type="protein sequence ID" value="TMR41703.1"/>
    <property type="molecule type" value="Genomic_DNA"/>
</dbReference>
<evidence type="ECO:0000313" key="3">
    <source>
        <dbReference type="Proteomes" id="UP000305238"/>
    </source>
</evidence>
<dbReference type="InterPro" id="IPR012292">
    <property type="entry name" value="Globin/Proto"/>
</dbReference>
<evidence type="ECO:0000313" key="2">
    <source>
        <dbReference type="EMBL" id="TMR41703.1"/>
    </source>
</evidence>
<feature type="region of interest" description="Disordered" evidence="1">
    <location>
        <begin position="32"/>
        <end position="72"/>
    </location>
</feature>
<dbReference type="RefSeq" id="WP_138634312.1">
    <property type="nucleotide sequence ID" value="NZ_VCKZ01000015.1"/>
</dbReference>
<dbReference type="Proteomes" id="UP000305238">
    <property type="component" value="Unassembled WGS sequence"/>
</dbReference>
<dbReference type="OrthoDB" id="9780134at2"/>
<protein>
    <submittedName>
        <fullName evidence="2">Uncharacterized protein</fullName>
    </submittedName>
</protein>
<dbReference type="AlphaFoldDB" id="A0A5S4H8Z2"/>
<dbReference type="Gene3D" id="1.10.490.10">
    <property type="entry name" value="Globins"/>
    <property type="match status" value="1"/>
</dbReference>
<keyword evidence="3" id="KW-1185">Reference proteome</keyword>
<dbReference type="GO" id="GO:0019825">
    <property type="term" value="F:oxygen binding"/>
    <property type="evidence" value="ECO:0007669"/>
    <property type="project" value="InterPro"/>
</dbReference>
<proteinExistence type="predicted"/>
<reference evidence="2 3" key="1">
    <citation type="submission" date="2019-05" db="EMBL/GenBank/DDBJ databases">
        <title>Draft genome sequence of Actinomadura geliboluensis A8036.</title>
        <authorList>
            <person name="Saricaoglu S."/>
            <person name="Isik K."/>
        </authorList>
    </citation>
    <scope>NUCLEOTIDE SEQUENCE [LARGE SCALE GENOMIC DNA]</scope>
    <source>
        <strain evidence="2 3">A8036</strain>
    </source>
</reference>
<evidence type="ECO:0000256" key="1">
    <source>
        <dbReference type="SAM" id="MobiDB-lite"/>
    </source>
</evidence>
<feature type="compositionally biased region" description="Basic and acidic residues" evidence="1">
    <location>
        <begin position="32"/>
        <end position="42"/>
    </location>
</feature>
<dbReference type="GO" id="GO:0020037">
    <property type="term" value="F:heme binding"/>
    <property type="evidence" value="ECO:0007669"/>
    <property type="project" value="InterPro"/>
</dbReference>
<gene>
    <name evidence="2" type="ORF">ETD96_04175</name>
</gene>
<name>A0A5S4H8Z2_9ACTN</name>
<organism evidence="2 3">
    <name type="scientific">Actinomadura geliboluensis</name>
    <dbReference type="NCBI Taxonomy" id="882440"/>
    <lineage>
        <taxon>Bacteria</taxon>
        <taxon>Bacillati</taxon>
        <taxon>Actinomycetota</taxon>
        <taxon>Actinomycetes</taxon>
        <taxon>Streptosporangiales</taxon>
        <taxon>Thermomonosporaceae</taxon>
        <taxon>Actinomadura</taxon>
    </lineage>
</organism>
<comment type="caution">
    <text evidence="2">The sequence shown here is derived from an EMBL/GenBank/DDBJ whole genome shotgun (WGS) entry which is preliminary data.</text>
</comment>